<evidence type="ECO:0000313" key="1">
    <source>
        <dbReference type="EMBL" id="EIW51631.1"/>
    </source>
</evidence>
<dbReference type="KEGG" id="tvs:TRAVEDRAFT_136979"/>
<dbReference type="SUPFAM" id="SSF56672">
    <property type="entry name" value="DNA/RNA polymerases"/>
    <property type="match status" value="1"/>
</dbReference>
<dbReference type="OrthoDB" id="3248529at2759"/>
<dbReference type="InterPro" id="IPR052055">
    <property type="entry name" value="Hepadnavirus_pol/RT"/>
</dbReference>
<feature type="non-terminal residue" evidence="1">
    <location>
        <position position="1"/>
    </location>
</feature>
<proteinExistence type="predicted"/>
<organism evidence="1 2">
    <name type="scientific">Trametes versicolor (strain FP-101664)</name>
    <name type="common">White-rot fungus</name>
    <name type="synonym">Coriolus versicolor</name>
    <dbReference type="NCBI Taxonomy" id="717944"/>
    <lineage>
        <taxon>Eukaryota</taxon>
        <taxon>Fungi</taxon>
        <taxon>Dikarya</taxon>
        <taxon>Basidiomycota</taxon>
        <taxon>Agaricomycotina</taxon>
        <taxon>Agaricomycetes</taxon>
        <taxon>Polyporales</taxon>
        <taxon>Polyporaceae</taxon>
        <taxon>Trametes</taxon>
    </lineage>
</organism>
<name>R7S6V2_TRAVS</name>
<dbReference type="AlphaFoldDB" id="R7S6V2"/>
<dbReference type="Proteomes" id="UP000054317">
    <property type="component" value="Unassembled WGS sequence"/>
</dbReference>
<dbReference type="PANTHER" id="PTHR33050:SF7">
    <property type="entry name" value="RIBONUCLEASE H"/>
    <property type="match status" value="1"/>
</dbReference>
<dbReference type="PANTHER" id="PTHR33050">
    <property type="entry name" value="REVERSE TRANSCRIPTASE DOMAIN-CONTAINING PROTEIN"/>
    <property type="match status" value="1"/>
</dbReference>
<reference evidence="2" key="1">
    <citation type="journal article" date="2012" name="Science">
        <title>The Paleozoic origin of enzymatic lignin decomposition reconstructed from 31 fungal genomes.</title>
        <authorList>
            <person name="Floudas D."/>
            <person name="Binder M."/>
            <person name="Riley R."/>
            <person name="Barry K."/>
            <person name="Blanchette R.A."/>
            <person name="Henrissat B."/>
            <person name="Martinez A.T."/>
            <person name="Otillar R."/>
            <person name="Spatafora J.W."/>
            <person name="Yadav J.S."/>
            <person name="Aerts A."/>
            <person name="Benoit I."/>
            <person name="Boyd A."/>
            <person name="Carlson A."/>
            <person name="Copeland A."/>
            <person name="Coutinho P.M."/>
            <person name="de Vries R.P."/>
            <person name="Ferreira P."/>
            <person name="Findley K."/>
            <person name="Foster B."/>
            <person name="Gaskell J."/>
            <person name="Glotzer D."/>
            <person name="Gorecki P."/>
            <person name="Heitman J."/>
            <person name="Hesse C."/>
            <person name="Hori C."/>
            <person name="Igarashi K."/>
            <person name="Jurgens J.A."/>
            <person name="Kallen N."/>
            <person name="Kersten P."/>
            <person name="Kohler A."/>
            <person name="Kuees U."/>
            <person name="Kumar T.K.A."/>
            <person name="Kuo A."/>
            <person name="LaButti K."/>
            <person name="Larrondo L.F."/>
            <person name="Lindquist E."/>
            <person name="Ling A."/>
            <person name="Lombard V."/>
            <person name="Lucas S."/>
            <person name="Lundell T."/>
            <person name="Martin R."/>
            <person name="McLaughlin D.J."/>
            <person name="Morgenstern I."/>
            <person name="Morin E."/>
            <person name="Murat C."/>
            <person name="Nagy L.G."/>
            <person name="Nolan M."/>
            <person name="Ohm R.A."/>
            <person name="Patyshakuliyeva A."/>
            <person name="Rokas A."/>
            <person name="Ruiz-Duenas F.J."/>
            <person name="Sabat G."/>
            <person name="Salamov A."/>
            <person name="Samejima M."/>
            <person name="Schmutz J."/>
            <person name="Slot J.C."/>
            <person name="St John F."/>
            <person name="Stenlid J."/>
            <person name="Sun H."/>
            <person name="Sun S."/>
            <person name="Syed K."/>
            <person name="Tsang A."/>
            <person name="Wiebenga A."/>
            <person name="Young D."/>
            <person name="Pisabarro A."/>
            <person name="Eastwood D.C."/>
            <person name="Martin F."/>
            <person name="Cullen D."/>
            <person name="Grigoriev I.V."/>
            <person name="Hibbett D.S."/>
        </authorList>
    </citation>
    <scope>NUCLEOTIDE SEQUENCE [LARGE SCALE GENOMIC DNA]</scope>
    <source>
        <strain evidence="2">FP-101664</strain>
    </source>
</reference>
<sequence length="599" mass="67294">KPTRRFADVSLTHPPVPDVPRAVREDPVVNATLRDHPDLFKIVCPIDVDRFAAYLDDHPNQDFVQSVVRALREGFWPYADVKPADYPDTWDERRPAPQEEKAAQFLRAQRDEEIALDRYSEGFGAELFPGMYSMPVHVVPKPHSEKFRLVNDQSAGAYSLNSMIRPEAIKGAVLDGIPALGESLRKFRRAHAGEQLIMWKSDVSQAYRRMPVSPYWQIRQVVTIDGVRYVDRCNLFGGRGSLRVWAAFDCLVAWIAENKAGVDFKLNYVDDDFGFAPISDVMWYEPYKRYFPTPQARLLTLWDELRIPHELTKQLHGTDLPIIGFNVDPNAMTVTLPDEGKARLLDAIDSFCDITPGNRRRSLAEFQAFTGYANWAFNVYPLLKPALSNVYEKMIGKSDRLAGIYVNAAIVRDLQWLRSHVLKSPGVHFLSANAWSPADLVQGSLGDEFALTDASGHGLGIYFPWLRLGFHCELPDGAPTETIFFFEALAICAAIHKARDWRKAGRCIKRLAILSDNSNSVAVFNSLRASPTYNPILKSAVDVMVECAVDVRVDHIPGELNVIADALSRGKLALVRERVPDITLFHLTPPRDALGAAQL</sequence>
<accession>R7S6V2</accession>
<dbReference type="OMA" id="DISHDAM"/>
<gene>
    <name evidence="1" type="ORF">TRAVEDRAFT_136979</name>
</gene>
<keyword evidence="2" id="KW-1185">Reference proteome</keyword>
<dbReference type="RefSeq" id="XP_008045503.1">
    <property type="nucleotide sequence ID" value="XM_008047312.1"/>
</dbReference>
<evidence type="ECO:0008006" key="3">
    <source>
        <dbReference type="Google" id="ProtNLM"/>
    </source>
</evidence>
<protein>
    <recommendedName>
        <fullName evidence="3">DNA/RNA polymerase</fullName>
    </recommendedName>
</protein>
<evidence type="ECO:0000313" key="2">
    <source>
        <dbReference type="Proteomes" id="UP000054317"/>
    </source>
</evidence>
<dbReference type="GeneID" id="19408943"/>
<dbReference type="InterPro" id="IPR043502">
    <property type="entry name" value="DNA/RNA_pol_sf"/>
</dbReference>
<dbReference type="EMBL" id="JH711799">
    <property type="protein sequence ID" value="EIW51631.1"/>
    <property type="molecule type" value="Genomic_DNA"/>
</dbReference>